<feature type="domain" description="RCC1-like" evidence="3">
    <location>
        <begin position="23"/>
        <end position="285"/>
    </location>
</feature>
<dbReference type="EMBL" id="RCMG01000193">
    <property type="protein sequence ID" value="KAG2860119.1"/>
    <property type="molecule type" value="Genomic_DNA"/>
</dbReference>
<dbReference type="EMBL" id="MJFZ01000362">
    <property type="protein sequence ID" value="RAW30604.1"/>
    <property type="molecule type" value="Genomic_DNA"/>
</dbReference>
<dbReference type="STRING" id="29920.A0A329S126"/>
<evidence type="ECO:0000313" key="4">
    <source>
        <dbReference type="EMBL" id="KAG2860119.1"/>
    </source>
</evidence>
<dbReference type="PROSITE" id="PS50012">
    <property type="entry name" value="RCC1_3"/>
    <property type="match status" value="5"/>
</dbReference>
<dbReference type="InterPro" id="IPR000408">
    <property type="entry name" value="Reg_chr_condens"/>
</dbReference>
<feature type="repeat" description="RCC1" evidence="2">
    <location>
        <begin position="95"/>
        <end position="148"/>
    </location>
</feature>
<organism evidence="9 10">
    <name type="scientific">Phytophthora cactorum</name>
    <dbReference type="NCBI Taxonomy" id="29920"/>
    <lineage>
        <taxon>Eukaryota</taxon>
        <taxon>Sar</taxon>
        <taxon>Stramenopiles</taxon>
        <taxon>Oomycota</taxon>
        <taxon>Peronosporomycetes</taxon>
        <taxon>Peronosporales</taxon>
        <taxon>Peronosporaceae</taxon>
        <taxon>Phytophthora</taxon>
    </lineage>
</organism>
<dbReference type="InterPro" id="IPR051625">
    <property type="entry name" value="Signaling_Regulatory_Domain"/>
</dbReference>
<reference evidence="4" key="2">
    <citation type="submission" date="2018-10" db="EMBL/GenBank/DDBJ databases">
        <title>Effector identification in a new, highly contiguous assembly of the strawberry crown rot pathogen Phytophthora cactorum.</title>
        <authorList>
            <person name="Armitage A.D."/>
            <person name="Nellist C.F."/>
            <person name="Bates H."/>
            <person name="Vickerstaff R.J."/>
            <person name="Harrison R.J."/>
        </authorList>
    </citation>
    <scope>NUCLEOTIDE SEQUENCE</scope>
    <source>
        <strain evidence="4">15-7</strain>
        <strain evidence="5">4032</strain>
        <strain evidence="6">4040</strain>
        <strain evidence="7">P415</strain>
        <strain evidence="8">P421</strain>
    </source>
</reference>
<keyword evidence="10" id="KW-1185">Reference proteome</keyword>
<dbReference type="EMBL" id="RCML01000123">
    <property type="protein sequence ID" value="KAG2990038.1"/>
    <property type="molecule type" value="Genomic_DNA"/>
</dbReference>
<evidence type="ECO:0000313" key="10">
    <source>
        <dbReference type="Proteomes" id="UP000251314"/>
    </source>
</evidence>
<dbReference type="Proteomes" id="UP000697107">
    <property type="component" value="Unassembled WGS sequence"/>
</dbReference>
<dbReference type="PANTHER" id="PTHR22872">
    <property type="entry name" value="BTK-BINDING PROTEIN-RELATED"/>
    <property type="match status" value="1"/>
</dbReference>
<evidence type="ECO:0000313" key="8">
    <source>
        <dbReference type="EMBL" id="KAG3224751.1"/>
    </source>
</evidence>
<feature type="repeat" description="RCC1" evidence="2">
    <location>
        <begin position="149"/>
        <end position="201"/>
    </location>
</feature>
<dbReference type="Pfam" id="PF25390">
    <property type="entry name" value="WD40_RLD"/>
    <property type="match status" value="1"/>
</dbReference>
<evidence type="ECO:0000259" key="3">
    <source>
        <dbReference type="Pfam" id="PF25390"/>
    </source>
</evidence>
<dbReference type="InterPro" id="IPR009091">
    <property type="entry name" value="RCC1/BLIP-II"/>
</dbReference>
<dbReference type="EMBL" id="RCMK01000118">
    <property type="protein sequence ID" value="KAG2948123.1"/>
    <property type="molecule type" value="Genomic_DNA"/>
</dbReference>
<feature type="repeat" description="RCC1" evidence="2">
    <location>
        <begin position="45"/>
        <end position="94"/>
    </location>
</feature>
<evidence type="ECO:0000313" key="7">
    <source>
        <dbReference type="EMBL" id="KAG2990038.1"/>
    </source>
</evidence>
<dbReference type="SUPFAM" id="SSF50985">
    <property type="entry name" value="RCC1/BLIP-II"/>
    <property type="match status" value="1"/>
</dbReference>
<feature type="repeat" description="RCC1" evidence="2">
    <location>
        <begin position="256"/>
        <end position="315"/>
    </location>
</feature>
<gene>
    <name evidence="9" type="ORF">PC110_g13051</name>
    <name evidence="4" type="ORF">PC113_g8333</name>
    <name evidence="5" type="ORF">PC115_g7200</name>
    <name evidence="6" type="ORF">PC117_g6286</name>
    <name evidence="7" type="ORF">PC118_g5835</name>
    <name evidence="8" type="ORF">PC129_g4608</name>
</gene>
<name>A0A329S126_9STRA</name>
<dbReference type="Proteomes" id="UP000735874">
    <property type="component" value="Unassembled WGS sequence"/>
</dbReference>
<feature type="repeat" description="RCC1" evidence="2">
    <location>
        <begin position="202"/>
        <end position="255"/>
    </location>
</feature>
<dbReference type="EMBL" id="RCMV01000102">
    <property type="protein sequence ID" value="KAG3224751.1"/>
    <property type="molecule type" value="Genomic_DNA"/>
</dbReference>
<evidence type="ECO:0000313" key="5">
    <source>
        <dbReference type="EMBL" id="KAG2928482.1"/>
    </source>
</evidence>
<evidence type="ECO:0000256" key="1">
    <source>
        <dbReference type="ARBA" id="ARBA00022737"/>
    </source>
</evidence>
<dbReference type="Proteomes" id="UP000774804">
    <property type="component" value="Unassembled WGS sequence"/>
</dbReference>
<protein>
    <recommendedName>
        <fullName evidence="3">RCC1-like domain-containing protein</fullName>
    </recommendedName>
</protein>
<sequence length="379" mass="40076">MECRCVSVSANGNELFGECLSPTDRTFVAVDGGDTFTIGVLADSGEVVGWGRAFYGELPDDPGLQKDALMKLGVPERCKAVACGSNHVLALTDSGRIVAWGWNSSGQVAAAAVEKVVCVPTVVEFPIEALQIVEVAAGGMHSLAVESSGRVWAWGCNVYGQLGIGSETEQLHTPRLVALPADVRVQHIAAGWAHSALISMSGEVFTFGWGLYNQLGHGSTQDKLQPVVVDALRGLDSDIVQVACGNWHTAALTASGDLYTWGWGKDSQLGLEASVATQVLPQVVNVSASPASSEDAQDVTAVACGNRFTLALCRDGSVQYWGPRPARSTHQVLIQDALTCSKSPHPGWLPQSTHHVRKLAAGNSHSILLLERKNQETTG</sequence>
<dbReference type="AlphaFoldDB" id="A0A329S126"/>
<dbReference type="Proteomes" id="UP000760860">
    <property type="component" value="Unassembled WGS sequence"/>
</dbReference>
<accession>A0A329S126</accession>
<dbReference type="Gene3D" id="2.130.10.30">
    <property type="entry name" value="Regulator of chromosome condensation 1/beta-lactamase-inhibitor protein II"/>
    <property type="match status" value="2"/>
</dbReference>
<comment type="caution">
    <text evidence="9">The sequence shown here is derived from an EMBL/GenBank/DDBJ whole genome shotgun (WGS) entry which is preliminary data.</text>
</comment>
<dbReference type="InterPro" id="IPR058923">
    <property type="entry name" value="RCC1-like_dom"/>
</dbReference>
<dbReference type="Proteomes" id="UP000736787">
    <property type="component" value="Unassembled WGS sequence"/>
</dbReference>
<dbReference type="OrthoDB" id="10256179at2759"/>
<reference evidence="9 10" key="1">
    <citation type="submission" date="2018-01" db="EMBL/GenBank/DDBJ databases">
        <title>Draft genome of the strawberry crown rot pathogen Phytophthora cactorum.</title>
        <authorList>
            <person name="Armitage A.D."/>
            <person name="Lysoe E."/>
            <person name="Nellist C.F."/>
            <person name="Harrison R.J."/>
            <person name="Brurberg M.B."/>
        </authorList>
    </citation>
    <scope>NUCLEOTIDE SEQUENCE [LARGE SCALE GENOMIC DNA]</scope>
    <source>
        <strain evidence="9 10">10300</strain>
    </source>
</reference>
<proteinExistence type="predicted"/>
<dbReference type="PROSITE" id="PS00626">
    <property type="entry name" value="RCC1_2"/>
    <property type="match status" value="2"/>
</dbReference>
<dbReference type="Proteomes" id="UP000251314">
    <property type="component" value="Unassembled WGS sequence"/>
</dbReference>
<evidence type="ECO:0000256" key="2">
    <source>
        <dbReference type="PROSITE-ProRule" id="PRU00235"/>
    </source>
</evidence>
<dbReference type="PRINTS" id="PR00633">
    <property type="entry name" value="RCCNDNSATION"/>
</dbReference>
<evidence type="ECO:0000313" key="9">
    <source>
        <dbReference type="EMBL" id="RAW30604.1"/>
    </source>
</evidence>
<dbReference type="EMBL" id="RCMI01000169">
    <property type="protein sequence ID" value="KAG2928482.1"/>
    <property type="molecule type" value="Genomic_DNA"/>
</dbReference>
<evidence type="ECO:0000313" key="6">
    <source>
        <dbReference type="EMBL" id="KAG2948123.1"/>
    </source>
</evidence>
<dbReference type="VEuPathDB" id="FungiDB:PC110_g13051"/>
<keyword evidence="1" id="KW-0677">Repeat</keyword>